<name>A0AAE0XMX3_9GAST</name>
<organism evidence="1 2">
    <name type="scientific">Elysia crispata</name>
    <name type="common">lettuce slug</name>
    <dbReference type="NCBI Taxonomy" id="231223"/>
    <lineage>
        <taxon>Eukaryota</taxon>
        <taxon>Metazoa</taxon>
        <taxon>Spiralia</taxon>
        <taxon>Lophotrochozoa</taxon>
        <taxon>Mollusca</taxon>
        <taxon>Gastropoda</taxon>
        <taxon>Heterobranchia</taxon>
        <taxon>Euthyneura</taxon>
        <taxon>Panpulmonata</taxon>
        <taxon>Sacoglossa</taxon>
        <taxon>Placobranchoidea</taxon>
        <taxon>Plakobranchidae</taxon>
        <taxon>Elysia</taxon>
    </lineage>
</organism>
<protein>
    <submittedName>
        <fullName evidence="1">Uncharacterized protein</fullName>
    </submittedName>
</protein>
<keyword evidence="2" id="KW-1185">Reference proteome</keyword>
<comment type="caution">
    <text evidence="1">The sequence shown here is derived from an EMBL/GenBank/DDBJ whole genome shotgun (WGS) entry which is preliminary data.</text>
</comment>
<dbReference type="Proteomes" id="UP001283361">
    <property type="component" value="Unassembled WGS sequence"/>
</dbReference>
<gene>
    <name evidence="1" type="ORF">RRG08_026418</name>
</gene>
<dbReference type="AlphaFoldDB" id="A0AAE0XMX3"/>
<accession>A0AAE0XMX3</accession>
<evidence type="ECO:0000313" key="2">
    <source>
        <dbReference type="Proteomes" id="UP001283361"/>
    </source>
</evidence>
<evidence type="ECO:0000313" key="1">
    <source>
        <dbReference type="EMBL" id="KAK3697789.1"/>
    </source>
</evidence>
<reference evidence="1" key="1">
    <citation type="journal article" date="2023" name="G3 (Bethesda)">
        <title>A reference genome for the long-term kleptoplast-retaining sea slug Elysia crispata morphotype clarki.</title>
        <authorList>
            <person name="Eastman K.E."/>
            <person name="Pendleton A.L."/>
            <person name="Shaikh M.A."/>
            <person name="Suttiyut T."/>
            <person name="Ogas R."/>
            <person name="Tomko P."/>
            <person name="Gavelis G."/>
            <person name="Widhalm J.R."/>
            <person name="Wisecaver J.H."/>
        </authorList>
    </citation>
    <scope>NUCLEOTIDE SEQUENCE</scope>
    <source>
        <strain evidence="1">ECLA1</strain>
    </source>
</reference>
<proteinExistence type="predicted"/>
<sequence length="85" mass="9751">MMLYYVNSPNYDVDRIRLKYIEPGHSVTASDAAHVQIEKQIRRTGKLFDFIDIVEAVTAAKCEPIPTAHHDFMDWRSGVCQKALK</sequence>
<dbReference type="EMBL" id="JAWDGP010007997">
    <property type="protein sequence ID" value="KAK3697789.1"/>
    <property type="molecule type" value="Genomic_DNA"/>
</dbReference>